<accession>A0A1H4CMH6</accession>
<evidence type="ECO:0000313" key="6">
    <source>
        <dbReference type="Proteomes" id="UP000198703"/>
    </source>
</evidence>
<dbReference type="PANTHER" id="PTHR30126:SF98">
    <property type="entry name" value="HTH-TYPE TRANSCRIPTIONAL ACTIVATOR BAUR"/>
    <property type="match status" value="1"/>
</dbReference>
<dbReference type="GO" id="GO:0000976">
    <property type="term" value="F:transcription cis-regulatory region binding"/>
    <property type="evidence" value="ECO:0007669"/>
    <property type="project" value="TreeGrafter"/>
</dbReference>
<keyword evidence="6" id="KW-1185">Reference proteome</keyword>
<dbReference type="PANTHER" id="PTHR30126">
    <property type="entry name" value="HTH-TYPE TRANSCRIPTIONAL REGULATOR"/>
    <property type="match status" value="1"/>
</dbReference>
<dbReference type="Proteomes" id="UP000198703">
    <property type="component" value="Unassembled WGS sequence"/>
</dbReference>
<evidence type="ECO:0000256" key="2">
    <source>
        <dbReference type="ARBA" id="ARBA00023015"/>
    </source>
</evidence>
<organism evidence="5 6">
    <name type="scientific">Rubrimonas cliftonensis</name>
    <dbReference type="NCBI Taxonomy" id="89524"/>
    <lineage>
        <taxon>Bacteria</taxon>
        <taxon>Pseudomonadati</taxon>
        <taxon>Pseudomonadota</taxon>
        <taxon>Alphaproteobacteria</taxon>
        <taxon>Rhodobacterales</taxon>
        <taxon>Paracoccaceae</taxon>
        <taxon>Rubrimonas</taxon>
    </lineage>
</organism>
<comment type="similarity">
    <text evidence="1">Belongs to the LysR transcriptional regulatory family.</text>
</comment>
<dbReference type="Pfam" id="PF03466">
    <property type="entry name" value="LysR_substrate"/>
    <property type="match status" value="1"/>
</dbReference>
<evidence type="ECO:0000256" key="1">
    <source>
        <dbReference type="ARBA" id="ARBA00009437"/>
    </source>
</evidence>
<feature type="domain" description="LysR substrate-binding" evidence="4">
    <location>
        <begin position="10"/>
        <end position="142"/>
    </location>
</feature>
<dbReference type="CDD" id="cd05466">
    <property type="entry name" value="PBP2_LTTR_substrate"/>
    <property type="match status" value="1"/>
</dbReference>
<dbReference type="EMBL" id="FNQM01000007">
    <property type="protein sequence ID" value="SEA61520.1"/>
    <property type="molecule type" value="Genomic_DNA"/>
</dbReference>
<keyword evidence="2" id="KW-0805">Transcription regulation</keyword>
<protein>
    <submittedName>
        <fullName evidence="5">LysR substrate binding domain-containing protein</fullName>
    </submittedName>
</protein>
<keyword evidence="3" id="KW-0804">Transcription</keyword>
<dbReference type="Gene3D" id="3.40.190.290">
    <property type="match status" value="1"/>
</dbReference>
<evidence type="ECO:0000313" key="5">
    <source>
        <dbReference type="EMBL" id="SEA61520.1"/>
    </source>
</evidence>
<name>A0A1H4CMH6_9RHOB</name>
<dbReference type="AlphaFoldDB" id="A0A1H4CMH6"/>
<gene>
    <name evidence="5" type="ORF">SAMN05444370_107146</name>
</gene>
<reference evidence="5 6" key="1">
    <citation type="submission" date="2016-10" db="EMBL/GenBank/DDBJ databases">
        <authorList>
            <person name="de Groot N.N."/>
        </authorList>
    </citation>
    <scope>NUCLEOTIDE SEQUENCE [LARGE SCALE GENOMIC DNA]</scope>
    <source>
        <strain evidence="5 6">DSM 15345</strain>
    </source>
</reference>
<evidence type="ECO:0000259" key="4">
    <source>
        <dbReference type="Pfam" id="PF03466"/>
    </source>
</evidence>
<dbReference type="STRING" id="89524.SAMN05444370_107146"/>
<dbReference type="InterPro" id="IPR005119">
    <property type="entry name" value="LysR_subst-bd"/>
</dbReference>
<dbReference type="GO" id="GO:0006355">
    <property type="term" value="P:regulation of DNA-templated transcription"/>
    <property type="evidence" value="ECO:0007669"/>
    <property type="project" value="TreeGrafter"/>
</dbReference>
<dbReference type="SUPFAM" id="SSF53850">
    <property type="entry name" value="Periplasmic binding protein-like II"/>
    <property type="match status" value="1"/>
</dbReference>
<proteinExistence type="inferred from homology"/>
<sequence>MGSFPRVALGLEYRHLYEERQLFYRGAGHPLFTACDDAIDFDELRSRRIVGRRYWGARDVKGFASHRVGAEVSDMESAAALILSGAFLGCLPKHCARPWVKAGALRAIAPARLGYRAPFQMVWRRDRAELPRVRMMIDAIARSHGAAAPKP</sequence>
<evidence type="ECO:0000256" key="3">
    <source>
        <dbReference type="ARBA" id="ARBA00023163"/>
    </source>
</evidence>